<dbReference type="Proteomes" id="UP000195729">
    <property type="component" value="Chromosome"/>
</dbReference>
<accession>A0A1Y0LN83</accession>
<reference evidence="6 7" key="1">
    <citation type="submission" date="2016-05" db="EMBL/GenBank/DDBJ databases">
        <title>Complete genome sequence of two 2,5-diketo-D-glunonic acid producing strain Tatumella citrea.</title>
        <authorList>
            <person name="Duan C."/>
            <person name="Yang J."/>
            <person name="Yang S."/>
        </authorList>
    </citation>
    <scope>NUCLEOTIDE SEQUENCE [LARGE SCALE GENOMIC DNA]</scope>
    <source>
        <strain evidence="5 6">ATCC 39140</strain>
        <strain evidence="4 7">DSM 13699</strain>
    </source>
</reference>
<dbReference type="InterPro" id="IPR024572">
    <property type="entry name" value="RcnB"/>
</dbReference>
<dbReference type="EMBL" id="CP015581">
    <property type="protein sequence ID" value="ARU99059.1"/>
    <property type="molecule type" value="Genomic_DNA"/>
</dbReference>
<dbReference type="Gene3D" id="3.10.450.160">
    <property type="entry name" value="inner membrane protein cigr"/>
    <property type="match status" value="1"/>
</dbReference>
<feature type="compositionally biased region" description="Basic and acidic residues" evidence="1">
    <location>
        <begin position="26"/>
        <end position="36"/>
    </location>
</feature>
<dbReference type="RefSeq" id="WP_087489389.1">
    <property type="nucleotide sequence ID" value="NZ_CP015579.1"/>
</dbReference>
<keyword evidence="2" id="KW-0472">Membrane</keyword>
<feature type="transmembrane region" description="Helical" evidence="2">
    <location>
        <begin position="132"/>
        <end position="151"/>
    </location>
</feature>
<feature type="compositionally biased region" description="Gly residues" evidence="1">
    <location>
        <begin position="38"/>
        <end position="80"/>
    </location>
</feature>
<dbReference type="Pfam" id="PF11776">
    <property type="entry name" value="RcnB"/>
    <property type="match status" value="1"/>
</dbReference>
<keyword evidence="2" id="KW-0812">Transmembrane</keyword>
<protein>
    <recommendedName>
        <fullName evidence="8">Nickel/cobalt homeostasis protein RcnB</fullName>
    </recommendedName>
</protein>
<evidence type="ECO:0008006" key="8">
    <source>
        <dbReference type="Google" id="ProtNLM"/>
    </source>
</evidence>
<dbReference type="OrthoDB" id="6687316at2"/>
<feature type="region of interest" description="Disordered" evidence="1">
    <location>
        <begin position="24"/>
        <end position="95"/>
    </location>
</feature>
<evidence type="ECO:0000313" key="5">
    <source>
        <dbReference type="EMBL" id="ARU99059.1"/>
    </source>
</evidence>
<name>A0A1Y0LN83_TATCI</name>
<gene>
    <name evidence="4" type="ORF">A7K98_15470</name>
    <name evidence="5" type="ORF">A7K99_15455</name>
</gene>
<evidence type="ECO:0000313" key="4">
    <source>
        <dbReference type="EMBL" id="ARU95021.1"/>
    </source>
</evidence>
<dbReference type="Proteomes" id="UP000195814">
    <property type="component" value="Chromosome"/>
</dbReference>
<keyword evidence="2" id="KW-1133">Transmembrane helix</keyword>
<evidence type="ECO:0000313" key="7">
    <source>
        <dbReference type="Proteomes" id="UP000195814"/>
    </source>
</evidence>
<feature type="signal peptide" evidence="3">
    <location>
        <begin position="1"/>
        <end position="26"/>
    </location>
</feature>
<sequence>MKKSRMALLTPAVMLVSVISSAPASADDHGQWDHHGGGNHQDGGRGPQGGPHGGPNGGFHGGPQGGPHGGPHWQGGGPGRGNSFAWRGHRFEPGQRFPRDFRGPHYWVNDWNNRGLPPPPYGHRWSYVDGNYVLVAIASGVITSIILNSALHP</sequence>
<evidence type="ECO:0000256" key="1">
    <source>
        <dbReference type="SAM" id="MobiDB-lite"/>
    </source>
</evidence>
<dbReference type="AlphaFoldDB" id="A0A1Y0LN83"/>
<organism evidence="4 7">
    <name type="scientific">Tatumella citrea</name>
    <name type="common">Pantoea citrea</name>
    <dbReference type="NCBI Taxonomy" id="53336"/>
    <lineage>
        <taxon>Bacteria</taxon>
        <taxon>Pseudomonadati</taxon>
        <taxon>Pseudomonadota</taxon>
        <taxon>Gammaproteobacteria</taxon>
        <taxon>Enterobacterales</taxon>
        <taxon>Erwiniaceae</taxon>
        <taxon>Tatumella</taxon>
    </lineage>
</organism>
<dbReference type="KEGG" id="tci:A7K98_15470"/>
<keyword evidence="6" id="KW-1185">Reference proteome</keyword>
<proteinExistence type="predicted"/>
<evidence type="ECO:0000256" key="2">
    <source>
        <dbReference type="SAM" id="Phobius"/>
    </source>
</evidence>
<keyword evidence="3" id="KW-0732">Signal</keyword>
<evidence type="ECO:0000256" key="3">
    <source>
        <dbReference type="SAM" id="SignalP"/>
    </source>
</evidence>
<dbReference type="EMBL" id="CP015579">
    <property type="protein sequence ID" value="ARU95021.1"/>
    <property type="molecule type" value="Genomic_DNA"/>
</dbReference>
<feature type="chain" id="PRO_5012282045" description="Nickel/cobalt homeostasis protein RcnB" evidence="3">
    <location>
        <begin position="27"/>
        <end position="153"/>
    </location>
</feature>
<evidence type="ECO:0000313" key="6">
    <source>
        <dbReference type="Proteomes" id="UP000195729"/>
    </source>
</evidence>